<dbReference type="GO" id="GO:0044781">
    <property type="term" value="P:bacterial-type flagellum organization"/>
    <property type="evidence" value="ECO:0007669"/>
    <property type="project" value="UniProtKB-UniRule"/>
</dbReference>
<dbReference type="GO" id="GO:0005886">
    <property type="term" value="C:plasma membrane"/>
    <property type="evidence" value="ECO:0007669"/>
    <property type="project" value="UniProtKB-SubCell"/>
</dbReference>
<evidence type="ECO:0000256" key="7">
    <source>
        <dbReference type="RuleBase" id="RU362064"/>
    </source>
</evidence>
<evidence type="ECO:0000256" key="1">
    <source>
        <dbReference type="ARBA" id="ARBA00022475"/>
    </source>
</evidence>
<name>A0A7W4UWK6_LEIAQ</name>
<dbReference type="NCBIfam" id="TIGR03500">
    <property type="entry name" value="FliO_TIGR"/>
    <property type="match status" value="1"/>
</dbReference>
<keyword evidence="9" id="KW-0282">Flagellum</keyword>
<sequence length="174" mass="18553">METVFIALRVLVVLAVIVLVLWYVQRRVTKGRGASRRTNAVNVVGRQGIGPKASVVVVDVDGNRFVLGVTERQVSVLHTGERPHDADVRPLRPVRKTFAKELPGAAESAPEATGTGSSTSSTSSTSKASSTDSRQDADFLTAQGRASLFDEALKGSILSPATWRQASSAVRPKK</sequence>
<dbReference type="PANTHER" id="PTHR38766:SF1">
    <property type="entry name" value="FLAGELLAR PROTEIN FLIO"/>
    <property type="match status" value="1"/>
</dbReference>
<evidence type="ECO:0000256" key="6">
    <source>
        <dbReference type="ARBA" id="ARBA00037937"/>
    </source>
</evidence>
<keyword evidence="10" id="KW-1185">Reference proteome</keyword>
<dbReference type="InterPro" id="IPR022781">
    <property type="entry name" value="Flagellar_biosynth_FliO"/>
</dbReference>
<accession>A0A7W4UWK6</accession>
<organism evidence="9 10">
    <name type="scientific">Leifsonia aquatica</name>
    <name type="common">Corynebacterium aquaticum</name>
    <dbReference type="NCBI Taxonomy" id="144185"/>
    <lineage>
        <taxon>Bacteria</taxon>
        <taxon>Bacillati</taxon>
        <taxon>Actinomycetota</taxon>
        <taxon>Actinomycetes</taxon>
        <taxon>Micrococcales</taxon>
        <taxon>Microbacteriaceae</taxon>
        <taxon>Leifsonia</taxon>
    </lineage>
</organism>
<evidence type="ECO:0000256" key="2">
    <source>
        <dbReference type="ARBA" id="ARBA00022692"/>
    </source>
</evidence>
<protein>
    <recommendedName>
        <fullName evidence="7">Flagellar protein</fullName>
    </recommendedName>
</protein>
<evidence type="ECO:0000256" key="5">
    <source>
        <dbReference type="ARBA" id="ARBA00023143"/>
    </source>
</evidence>
<keyword evidence="4 7" id="KW-0472">Membrane</keyword>
<reference evidence="9 10" key="1">
    <citation type="submission" date="2020-08" db="EMBL/GenBank/DDBJ databases">
        <title>Sequencing the genomes of 1000 actinobacteria strains.</title>
        <authorList>
            <person name="Klenk H.-P."/>
        </authorList>
    </citation>
    <scope>NUCLEOTIDE SEQUENCE [LARGE SCALE GENOMIC DNA]</scope>
    <source>
        <strain evidence="9 10">DSM 20146</strain>
    </source>
</reference>
<dbReference type="AlphaFoldDB" id="A0A7W4UWK6"/>
<proteinExistence type="inferred from homology"/>
<keyword evidence="9" id="KW-0969">Cilium</keyword>
<evidence type="ECO:0000313" key="10">
    <source>
        <dbReference type="Proteomes" id="UP000538196"/>
    </source>
</evidence>
<dbReference type="RefSeq" id="WP_021754836.1">
    <property type="nucleotide sequence ID" value="NZ_JACHVP010000002.1"/>
</dbReference>
<evidence type="ECO:0000256" key="4">
    <source>
        <dbReference type="ARBA" id="ARBA00023136"/>
    </source>
</evidence>
<keyword evidence="1 7" id="KW-1003">Cell membrane</keyword>
<dbReference type="Proteomes" id="UP000538196">
    <property type="component" value="Unassembled WGS sequence"/>
</dbReference>
<gene>
    <name evidence="9" type="ORF">FHX33_002402</name>
</gene>
<feature type="region of interest" description="Disordered" evidence="8">
    <location>
        <begin position="102"/>
        <end position="138"/>
    </location>
</feature>
<evidence type="ECO:0000313" key="9">
    <source>
        <dbReference type="EMBL" id="MBB2967639.1"/>
    </source>
</evidence>
<dbReference type="PANTHER" id="PTHR38766">
    <property type="entry name" value="FLAGELLAR PROTEIN FLIO"/>
    <property type="match status" value="1"/>
</dbReference>
<evidence type="ECO:0000256" key="3">
    <source>
        <dbReference type="ARBA" id="ARBA00022989"/>
    </source>
</evidence>
<feature type="transmembrane region" description="Helical" evidence="7">
    <location>
        <begin position="6"/>
        <end position="24"/>
    </location>
</feature>
<comment type="caution">
    <text evidence="9">The sequence shown here is derived from an EMBL/GenBank/DDBJ whole genome shotgun (WGS) entry which is preliminary data.</text>
</comment>
<dbReference type="GO" id="GO:0009425">
    <property type="term" value="C:bacterial-type flagellum basal body"/>
    <property type="evidence" value="ECO:0007669"/>
    <property type="project" value="UniProtKB-SubCell"/>
</dbReference>
<keyword evidence="3 7" id="KW-1133">Transmembrane helix</keyword>
<keyword evidence="9" id="KW-0966">Cell projection</keyword>
<evidence type="ECO:0000256" key="8">
    <source>
        <dbReference type="SAM" id="MobiDB-lite"/>
    </source>
</evidence>
<comment type="similarity">
    <text evidence="6 7">Belongs to the FliO/MopB family.</text>
</comment>
<dbReference type="Pfam" id="PF04347">
    <property type="entry name" value="FliO"/>
    <property type="match status" value="1"/>
</dbReference>
<dbReference type="InterPro" id="IPR052205">
    <property type="entry name" value="FliO/MopB"/>
</dbReference>
<dbReference type="EMBL" id="JACHVP010000002">
    <property type="protein sequence ID" value="MBB2967639.1"/>
    <property type="molecule type" value="Genomic_DNA"/>
</dbReference>
<keyword evidence="5 7" id="KW-0975">Bacterial flagellum</keyword>
<feature type="compositionally biased region" description="Low complexity" evidence="8">
    <location>
        <begin position="112"/>
        <end position="132"/>
    </location>
</feature>
<comment type="subcellular location">
    <subcellularLocation>
        <location evidence="7">Cell membrane</location>
    </subcellularLocation>
    <subcellularLocation>
        <location evidence="7">Bacterial flagellum basal body</location>
    </subcellularLocation>
</comment>
<keyword evidence="2 7" id="KW-0812">Transmembrane</keyword>